<proteinExistence type="predicted"/>
<feature type="non-terminal residue" evidence="1">
    <location>
        <position position="64"/>
    </location>
</feature>
<evidence type="ECO:0000313" key="2">
    <source>
        <dbReference type="Proteomes" id="UP000485058"/>
    </source>
</evidence>
<dbReference type="AlphaFoldDB" id="A0A6A0AC81"/>
<name>A0A6A0AC81_HAELA</name>
<accession>A0A6A0AC81</accession>
<evidence type="ECO:0000313" key="1">
    <source>
        <dbReference type="EMBL" id="GFH30345.1"/>
    </source>
</evidence>
<organism evidence="1 2">
    <name type="scientific">Haematococcus lacustris</name>
    <name type="common">Green alga</name>
    <name type="synonym">Haematococcus pluvialis</name>
    <dbReference type="NCBI Taxonomy" id="44745"/>
    <lineage>
        <taxon>Eukaryota</taxon>
        <taxon>Viridiplantae</taxon>
        <taxon>Chlorophyta</taxon>
        <taxon>core chlorophytes</taxon>
        <taxon>Chlorophyceae</taxon>
        <taxon>CS clade</taxon>
        <taxon>Chlamydomonadales</taxon>
        <taxon>Haematococcaceae</taxon>
        <taxon>Haematococcus</taxon>
    </lineage>
</organism>
<dbReference type="EMBL" id="BLLF01004843">
    <property type="protein sequence ID" value="GFH30345.1"/>
    <property type="molecule type" value="Genomic_DNA"/>
</dbReference>
<comment type="caution">
    <text evidence="1">The sequence shown here is derived from an EMBL/GenBank/DDBJ whole genome shotgun (WGS) entry which is preliminary data.</text>
</comment>
<keyword evidence="2" id="KW-1185">Reference proteome</keyword>
<gene>
    <name evidence="1" type="ORF">HaLaN_29180</name>
</gene>
<reference evidence="1 2" key="1">
    <citation type="submission" date="2020-02" db="EMBL/GenBank/DDBJ databases">
        <title>Draft genome sequence of Haematococcus lacustris strain NIES-144.</title>
        <authorList>
            <person name="Morimoto D."/>
            <person name="Nakagawa S."/>
            <person name="Yoshida T."/>
            <person name="Sawayama S."/>
        </authorList>
    </citation>
    <scope>NUCLEOTIDE SEQUENCE [LARGE SCALE GENOMIC DNA]</scope>
    <source>
        <strain evidence="1 2">NIES-144</strain>
    </source>
</reference>
<protein>
    <submittedName>
        <fullName evidence="1">Uncharacterized protein</fullName>
    </submittedName>
</protein>
<dbReference type="Proteomes" id="UP000485058">
    <property type="component" value="Unassembled WGS sequence"/>
</dbReference>
<sequence>YLGGVPGPQVGRAAAEAVRSSGPDAGAVLQQGEVGGRHGGGVHGAPWVCQAAGGLFWSSWHWHQ</sequence>
<feature type="non-terminal residue" evidence="1">
    <location>
        <position position="1"/>
    </location>
</feature>